<evidence type="ECO:0000256" key="1">
    <source>
        <dbReference type="SAM" id="MobiDB-lite"/>
    </source>
</evidence>
<feature type="region of interest" description="Disordered" evidence="1">
    <location>
        <begin position="1"/>
        <end position="32"/>
    </location>
</feature>
<protein>
    <submittedName>
        <fullName evidence="2">Uncharacterized protein</fullName>
    </submittedName>
</protein>
<sequence length="84" mass="8902">MGVGVPSRASWKWSTAAQENRTHVDSSPPYTSSVKQKVCYTQAVKACGLETTPDQGLSEEPNGAGRARVAGTEEDCADLTTDDV</sequence>
<dbReference type="Proteomes" id="UP000028990">
    <property type="component" value="Unassembled WGS sequence"/>
</dbReference>
<evidence type="ECO:0000313" key="3">
    <source>
        <dbReference type="Proteomes" id="UP000028990"/>
    </source>
</evidence>
<organism evidence="2 3">
    <name type="scientific">Fukomys damarensis</name>
    <name type="common">Damaraland mole rat</name>
    <name type="synonym">Cryptomys damarensis</name>
    <dbReference type="NCBI Taxonomy" id="885580"/>
    <lineage>
        <taxon>Eukaryota</taxon>
        <taxon>Metazoa</taxon>
        <taxon>Chordata</taxon>
        <taxon>Craniata</taxon>
        <taxon>Vertebrata</taxon>
        <taxon>Euteleostomi</taxon>
        <taxon>Mammalia</taxon>
        <taxon>Eutheria</taxon>
        <taxon>Euarchontoglires</taxon>
        <taxon>Glires</taxon>
        <taxon>Rodentia</taxon>
        <taxon>Hystricomorpha</taxon>
        <taxon>Bathyergidae</taxon>
        <taxon>Fukomys</taxon>
    </lineage>
</organism>
<gene>
    <name evidence="2" type="ORF">H920_12034</name>
</gene>
<feature type="region of interest" description="Disordered" evidence="1">
    <location>
        <begin position="51"/>
        <end position="84"/>
    </location>
</feature>
<evidence type="ECO:0000313" key="2">
    <source>
        <dbReference type="EMBL" id="KFO26635.1"/>
    </source>
</evidence>
<reference evidence="2 3" key="1">
    <citation type="submission" date="2013-11" db="EMBL/GenBank/DDBJ databases">
        <title>The Damaraland mole rat (Fukomys damarensis) genome and evolution of African mole rats.</title>
        <authorList>
            <person name="Gladyshev V.N."/>
            <person name="Fang X."/>
        </authorList>
    </citation>
    <scope>NUCLEOTIDE SEQUENCE [LARGE SCALE GENOMIC DNA]</scope>
    <source>
        <tissue evidence="2">Liver</tissue>
    </source>
</reference>
<name>A0A091D8Q9_FUKDA</name>
<feature type="compositionally biased region" description="Acidic residues" evidence="1">
    <location>
        <begin position="72"/>
        <end position="84"/>
    </location>
</feature>
<keyword evidence="3" id="KW-1185">Reference proteome</keyword>
<proteinExistence type="predicted"/>
<dbReference type="EMBL" id="KN123144">
    <property type="protein sequence ID" value="KFO26635.1"/>
    <property type="molecule type" value="Genomic_DNA"/>
</dbReference>
<accession>A0A091D8Q9</accession>
<dbReference type="AlphaFoldDB" id="A0A091D8Q9"/>